<dbReference type="Gene3D" id="3.40.47.10">
    <property type="match status" value="2"/>
</dbReference>
<evidence type="ECO:0000256" key="11">
    <source>
        <dbReference type="ARBA" id="ARBA00037000"/>
    </source>
</evidence>
<reference evidence="20" key="1">
    <citation type="submission" date="2020-06" db="EMBL/GenBank/DDBJ databases">
        <title>Draft genome of Bugula neritina, a colonial animal packing powerful symbionts and potential medicines.</title>
        <authorList>
            <person name="Rayko M."/>
        </authorList>
    </citation>
    <scope>NUCLEOTIDE SEQUENCE [LARGE SCALE GENOMIC DNA]</scope>
    <source>
        <strain evidence="20">Kwan_BN1</strain>
    </source>
</reference>
<dbReference type="OrthoDB" id="5404651at2759"/>
<dbReference type="InterPro" id="IPR050215">
    <property type="entry name" value="Thiolase-like_sf_Thiolase"/>
</dbReference>
<dbReference type="InterPro" id="IPR002155">
    <property type="entry name" value="Thiolase"/>
</dbReference>
<comment type="catalytic activity">
    <reaction evidence="10">
        <text>3-oxo-(6Z,9Z,12Z,15Z,18Z,21Z)-tetracosahexaenoyl-CoA + CoA = (4Z,7Z,10Z,13Z,16Z,19Z)-docosahexaenoyl-CoA + acetyl-CoA</text>
        <dbReference type="Rhea" id="RHEA:39131"/>
        <dbReference type="ChEBI" id="CHEBI:57287"/>
        <dbReference type="ChEBI" id="CHEBI:57288"/>
        <dbReference type="ChEBI" id="CHEBI:74298"/>
        <dbReference type="ChEBI" id="CHEBI:74304"/>
    </reaction>
    <physiologicalReaction direction="left-to-right" evidence="10">
        <dbReference type="Rhea" id="RHEA:39132"/>
    </physiologicalReaction>
</comment>
<dbReference type="GO" id="GO:0003985">
    <property type="term" value="F:acetyl-CoA C-acetyltransferase activity"/>
    <property type="evidence" value="ECO:0007669"/>
    <property type="project" value="UniProtKB-EC"/>
</dbReference>
<comment type="catalytic activity">
    <reaction evidence="11">
        <text>2 acetyl-CoA = acetoacetyl-CoA + CoA</text>
        <dbReference type="Rhea" id="RHEA:21036"/>
        <dbReference type="ChEBI" id="CHEBI:57286"/>
        <dbReference type="ChEBI" id="CHEBI:57287"/>
        <dbReference type="ChEBI" id="CHEBI:57288"/>
        <dbReference type="EC" id="2.3.1.9"/>
    </reaction>
    <physiologicalReaction direction="right-to-left" evidence="11">
        <dbReference type="Rhea" id="RHEA:21038"/>
    </physiologicalReaction>
</comment>
<evidence type="ECO:0000259" key="19">
    <source>
        <dbReference type="Pfam" id="PF02803"/>
    </source>
</evidence>
<comment type="similarity">
    <text evidence="3 17">Belongs to the thiolase-like superfamily. Thiolase family.</text>
</comment>
<dbReference type="Pfam" id="PF00108">
    <property type="entry name" value="Thiolase_N"/>
    <property type="match status" value="1"/>
</dbReference>
<comment type="catalytic activity">
    <reaction evidence="15">
        <text>3-oxohexadecanedioyl-CoA + CoA = tetradecanedioyl-CoA + acetyl-CoA</text>
        <dbReference type="Rhea" id="RHEA:40343"/>
        <dbReference type="ChEBI" id="CHEBI:57287"/>
        <dbReference type="ChEBI" id="CHEBI:57288"/>
        <dbReference type="ChEBI" id="CHEBI:77081"/>
        <dbReference type="ChEBI" id="CHEBI:77084"/>
    </reaction>
    <physiologicalReaction direction="left-to-right" evidence="15">
        <dbReference type="Rhea" id="RHEA:40344"/>
    </physiologicalReaction>
</comment>
<keyword evidence="8" id="KW-0576">Peroxisome</keyword>
<dbReference type="GO" id="GO:0005777">
    <property type="term" value="C:peroxisome"/>
    <property type="evidence" value="ECO:0007669"/>
    <property type="project" value="UniProtKB-SubCell"/>
</dbReference>
<feature type="active site" description="Proton acceptor" evidence="16">
    <location>
        <position position="412"/>
    </location>
</feature>
<feature type="active site" description="Proton acceptor" evidence="16">
    <location>
        <position position="381"/>
    </location>
</feature>
<evidence type="ECO:0000256" key="13">
    <source>
        <dbReference type="ARBA" id="ARBA00048001"/>
    </source>
</evidence>
<name>A0A7J7IYT8_BUGNE</name>
<evidence type="ECO:0000256" key="4">
    <source>
        <dbReference type="ARBA" id="ARBA00022679"/>
    </source>
</evidence>
<protein>
    <submittedName>
        <fullName evidence="20">ACAA1</fullName>
    </submittedName>
</protein>
<dbReference type="FunFam" id="3.40.47.10:FF:000010">
    <property type="entry name" value="Acetyl-CoA acetyltransferase (Thiolase)"/>
    <property type="match status" value="1"/>
</dbReference>
<comment type="catalytic activity">
    <reaction evidence="12">
        <text>tetradecanoyl-CoA + acetyl-CoA = 3-oxohexadecanoyl-CoA + CoA</text>
        <dbReference type="Rhea" id="RHEA:18161"/>
        <dbReference type="ChEBI" id="CHEBI:57287"/>
        <dbReference type="ChEBI" id="CHEBI:57288"/>
        <dbReference type="ChEBI" id="CHEBI:57349"/>
        <dbReference type="ChEBI" id="CHEBI:57385"/>
        <dbReference type="EC" id="2.3.1.155"/>
    </reaction>
    <physiologicalReaction direction="right-to-left" evidence="12">
        <dbReference type="Rhea" id="RHEA:18163"/>
    </physiologicalReaction>
</comment>
<dbReference type="NCBIfam" id="TIGR01930">
    <property type="entry name" value="AcCoA-C-Actrans"/>
    <property type="match status" value="1"/>
</dbReference>
<evidence type="ECO:0000256" key="2">
    <source>
        <dbReference type="ARBA" id="ARBA00005189"/>
    </source>
</evidence>
<keyword evidence="6" id="KW-0809">Transit peptide</keyword>
<dbReference type="GO" id="GO:0006635">
    <property type="term" value="P:fatty acid beta-oxidation"/>
    <property type="evidence" value="ECO:0007669"/>
    <property type="project" value="TreeGrafter"/>
</dbReference>
<dbReference type="PANTHER" id="PTHR43853">
    <property type="entry name" value="3-KETOACYL-COA THIOLASE, PEROXISOMAL"/>
    <property type="match status" value="1"/>
</dbReference>
<proteinExistence type="inferred from homology"/>
<evidence type="ECO:0000256" key="9">
    <source>
        <dbReference type="ARBA" id="ARBA00023315"/>
    </source>
</evidence>
<evidence type="ECO:0000256" key="14">
    <source>
        <dbReference type="ARBA" id="ARBA00049178"/>
    </source>
</evidence>
<comment type="subcellular location">
    <subcellularLocation>
        <location evidence="1">Peroxisome</location>
    </subcellularLocation>
</comment>
<evidence type="ECO:0000256" key="16">
    <source>
        <dbReference type="PIRSR" id="PIRSR000429-1"/>
    </source>
</evidence>
<dbReference type="AlphaFoldDB" id="A0A7J7IYT8"/>
<dbReference type="GO" id="GO:0010124">
    <property type="term" value="P:phenylacetate catabolic process"/>
    <property type="evidence" value="ECO:0007669"/>
    <property type="project" value="TreeGrafter"/>
</dbReference>
<dbReference type="InterPro" id="IPR016039">
    <property type="entry name" value="Thiolase-like"/>
</dbReference>
<dbReference type="InterPro" id="IPR020617">
    <property type="entry name" value="Thiolase_C"/>
</dbReference>
<dbReference type="InterPro" id="IPR020615">
    <property type="entry name" value="Thiolase_acyl_enz_int_AS"/>
</dbReference>
<evidence type="ECO:0000256" key="10">
    <source>
        <dbReference type="ARBA" id="ARBA00036770"/>
    </source>
</evidence>
<keyword evidence="5" id="KW-0276">Fatty acid metabolism</keyword>
<comment type="catalytic activity">
    <reaction evidence="13">
        <text>hexanoyl-CoA + acetyl-CoA = 3-oxooctanoyl-CoA + CoA</text>
        <dbReference type="Rhea" id="RHEA:31203"/>
        <dbReference type="ChEBI" id="CHEBI:57287"/>
        <dbReference type="ChEBI" id="CHEBI:57288"/>
        <dbReference type="ChEBI" id="CHEBI:62619"/>
        <dbReference type="ChEBI" id="CHEBI:62620"/>
    </reaction>
    <physiologicalReaction direction="right-to-left" evidence="13">
        <dbReference type="Rhea" id="RHEA:31205"/>
    </physiologicalReaction>
</comment>
<dbReference type="PIRSF" id="PIRSF000429">
    <property type="entry name" value="Ac-CoA_Ac_transf"/>
    <property type="match status" value="1"/>
</dbReference>
<evidence type="ECO:0000256" key="3">
    <source>
        <dbReference type="ARBA" id="ARBA00010982"/>
    </source>
</evidence>
<evidence type="ECO:0000256" key="8">
    <source>
        <dbReference type="ARBA" id="ARBA00023140"/>
    </source>
</evidence>
<accession>A0A7J7IYT8</accession>
<evidence type="ECO:0000256" key="12">
    <source>
        <dbReference type="ARBA" id="ARBA00047485"/>
    </source>
</evidence>
<dbReference type="Pfam" id="PF02803">
    <property type="entry name" value="Thiolase_C"/>
    <property type="match status" value="1"/>
</dbReference>
<sequence>MNQGNSAVQRLGIVKSHLDGIKKNPTNAISTTKHDDDVVIVSARRTAICKARKGGFKDTLPCDLLAPVLDQVVKDANIDKALVNDICVGNVLMPSCGGMRNRMAQFIAGFPETTCLSSVNRQCSSGLQAIINIAAAIKMGSCDVGIGAGVESMSMYQSKEFNMDMSNFNEKFSDCEMAMDCTIPMGITSENVAERFGVSREAQDKMSVESHTKAHAAAKSGKFKEEIVPVVTKFTDKEDNTSTITVSVDEGIRPGTTMEGLAKLRPAFQEGGSTTAGNSSQVSDGAAAVLLMRRSVANRLQVPVLGVIRGFKVVGVKPDIMGVGPAEAIPAALRNAGLSADDIDIYEINEAFASQASYCVRKLEIPMEKVNPNGGAIALGHPLGCTGARQVATLIHELKRRKNRGFGVVSMCIGSGMGAAAVIEHEGQ</sequence>
<evidence type="ECO:0000256" key="17">
    <source>
        <dbReference type="RuleBase" id="RU003557"/>
    </source>
</evidence>
<keyword evidence="21" id="KW-1185">Reference proteome</keyword>
<comment type="pathway">
    <text evidence="2">Lipid metabolism.</text>
</comment>
<evidence type="ECO:0000256" key="1">
    <source>
        <dbReference type="ARBA" id="ARBA00004275"/>
    </source>
</evidence>
<dbReference type="PROSITE" id="PS00099">
    <property type="entry name" value="THIOLASE_3"/>
    <property type="match status" value="1"/>
</dbReference>
<evidence type="ECO:0000256" key="6">
    <source>
        <dbReference type="ARBA" id="ARBA00022946"/>
    </source>
</evidence>
<dbReference type="Proteomes" id="UP000593567">
    <property type="component" value="Unassembled WGS sequence"/>
</dbReference>
<dbReference type="PROSITE" id="PS00737">
    <property type="entry name" value="THIOLASE_2"/>
    <property type="match status" value="1"/>
</dbReference>
<dbReference type="CDD" id="cd00751">
    <property type="entry name" value="thiolase"/>
    <property type="match status" value="1"/>
</dbReference>
<dbReference type="PROSITE" id="PS00098">
    <property type="entry name" value="THIOLASE_1"/>
    <property type="match status" value="1"/>
</dbReference>
<gene>
    <name evidence="20" type="ORF">EB796_022727</name>
</gene>
<feature type="active site" description="Acyl-thioester intermediate" evidence="16">
    <location>
        <position position="123"/>
    </location>
</feature>
<evidence type="ECO:0000313" key="21">
    <source>
        <dbReference type="Proteomes" id="UP000593567"/>
    </source>
</evidence>
<keyword evidence="9 17" id="KW-0012">Acyltransferase</keyword>
<comment type="catalytic activity">
    <reaction evidence="14">
        <text>an acyl-CoA + acetyl-CoA = a 3-oxoacyl-CoA + CoA</text>
        <dbReference type="Rhea" id="RHEA:21564"/>
        <dbReference type="ChEBI" id="CHEBI:57287"/>
        <dbReference type="ChEBI" id="CHEBI:57288"/>
        <dbReference type="ChEBI" id="CHEBI:58342"/>
        <dbReference type="ChEBI" id="CHEBI:90726"/>
        <dbReference type="EC" id="2.3.1.16"/>
    </reaction>
    <physiologicalReaction direction="right-to-left" evidence="14">
        <dbReference type="Rhea" id="RHEA:21566"/>
    </physiologicalReaction>
</comment>
<dbReference type="InterPro" id="IPR020610">
    <property type="entry name" value="Thiolase_AS"/>
</dbReference>
<comment type="caution">
    <text evidence="20">The sequence shown here is derived from an EMBL/GenBank/DDBJ whole genome shotgun (WGS) entry which is preliminary data.</text>
</comment>
<evidence type="ECO:0000313" key="20">
    <source>
        <dbReference type="EMBL" id="KAF6018965.1"/>
    </source>
</evidence>
<dbReference type="EMBL" id="VXIV02003265">
    <property type="protein sequence ID" value="KAF6018965.1"/>
    <property type="molecule type" value="Genomic_DNA"/>
</dbReference>
<feature type="domain" description="Thiolase N-terminal" evidence="18">
    <location>
        <begin position="38"/>
        <end position="295"/>
    </location>
</feature>
<evidence type="ECO:0000256" key="15">
    <source>
        <dbReference type="ARBA" id="ARBA00049306"/>
    </source>
</evidence>
<organism evidence="20 21">
    <name type="scientific">Bugula neritina</name>
    <name type="common">Brown bryozoan</name>
    <name type="synonym">Sertularia neritina</name>
    <dbReference type="NCBI Taxonomy" id="10212"/>
    <lineage>
        <taxon>Eukaryota</taxon>
        <taxon>Metazoa</taxon>
        <taxon>Spiralia</taxon>
        <taxon>Lophotrochozoa</taxon>
        <taxon>Bryozoa</taxon>
        <taxon>Gymnolaemata</taxon>
        <taxon>Cheilostomatida</taxon>
        <taxon>Flustrina</taxon>
        <taxon>Buguloidea</taxon>
        <taxon>Bugulidae</taxon>
        <taxon>Bugula</taxon>
    </lineage>
</organism>
<dbReference type="PANTHER" id="PTHR43853:SF8">
    <property type="entry name" value="3-KETOACYL-COA THIOLASE, PEROXISOMAL"/>
    <property type="match status" value="1"/>
</dbReference>
<dbReference type="GO" id="GO:0050633">
    <property type="term" value="F:acetyl-CoA C-myristoyltransferase activity"/>
    <property type="evidence" value="ECO:0007669"/>
    <property type="project" value="UniProtKB-EC"/>
</dbReference>
<evidence type="ECO:0000256" key="5">
    <source>
        <dbReference type="ARBA" id="ARBA00022832"/>
    </source>
</evidence>
<evidence type="ECO:0000256" key="7">
    <source>
        <dbReference type="ARBA" id="ARBA00023098"/>
    </source>
</evidence>
<feature type="domain" description="Thiolase C-terminal" evidence="19">
    <location>
        <begin position="304"/>
        <end position="424"/>
    </location>
</feature>
<dbReference type="SUPFAM" id="SSF53901">
    <property type="entry name" value="Thiolase-like"/>
    <property type="match status" value="2"/>
</dbReference>
<dbReference type="InterPro" id="IPR020613">
    <property type="entry name" value="Thiolase_CS"/>
</dbReference>
<evidence type="ECO:0000259" key="18">
    <source>
        <dbReference type="Pfam" id="PF00108"/>
    </source>
</evidence>
<keyword evidence="4 17" id="KW-0808">Transferase</keyword>
<keyword evidence="7" id="KW-0443">Lipid metabolism</keyword>
<dbReference type="InterPro" id="IPR020616">
    <property type="entry name" value="Thiolase_N"/>
</dbReference>